<dbReference type="InterPro" id="IPR042099">
    <property type="entry name" value="ANL_N_sf"/>
</dbReference>
<proteinExistence type="predicted"/>
<dbReference type="SUPFAM" id="SSF56801">
    <property type="entry name" value="Acetyl-CoA synthetase-like"/>
    <property type="match status" value="1"/>
</dbReference>
<dbReference type="InterPro" id="IPR009081">
    <property type="entry name" value="PP-bd_ACP"/>
</dbReference>
<dbReference type="AlphaFoldDB" id="A0AB39QD39"/>
<dbReference type="InterPro" id="IPR010071">
    <property type="entry name" value="AA_adenyl_dom"/>
</dbReference>
<dbReference type="Pfam" id="PF00550">
    <property type="entry name" value="PP-binding"/>
    <property type="match status" value="1"/>
</dbReference>
<dbReference type="InterPro" id="IPR020845">
    <property type="entry name" value="AMP-binding_CS"/>
</dbReference>
<gene>
    <name evidence="3" type="ORF">AB5J49_46855</name>
</gene>
<dbReference type="GO" id="GO:0043041">
    <property type="term" value="P:amino acid activation for nonribosomal peptide biosynthetic process"/>
    <property type="evidence" value="ECO:0007669"/>
    <property type="project" value="TreeGrafter"/>
</dbReference>
<dbReference type="EMBL" id="CP163439">
    <property type="protein sequence ID" value="XDQ40252.1"/>
    <property type="molecule type" value="Genomic_DNA"/>
</dbReference>
<evidence type="ECO:0000256" key="1">
    <source>
        <dbReference type="SAM" id="MobiDB-lite"/>
    </source>
</evidence>
<dbReference type="Pfam" id="PF13193">
    <property type="entry name" value="AMP-binding_C"/>
    <property type="match status" value="1"/>
</dbReference>
<name>A0AB39QD39_9ACTN</name>
<dbReference type="InterPro" id="IPR036736">
    <property type="entry name" value="ACP-like_sf"/>
</dbReference>
<dbReference type="Gene3D" id="3.40.50.12780">
    <property type="entry name" value="N-terminal domain of ligase-like"/>
    <property type="match status" value="1"/>
</dbReference>
<evidence type="ECO:0000259" key="2">
    <source>
        <dbReference type="PROSITE" id="PS50075"/>
    </source>
</evidence>
<dbReference type="NCBIfam" id="TIGR01733">
    <property type="entry name" value="AA-adenyl-dom"/>
    <property type="match status" value="1"/>
</dbReference>
<dbReference type="CDD" id="cd17643">
    <property type="entry name" value="A_NRPS_Cytc1-like"/>
    <property type="match status" value="1"/>
</dbReference>
<feature type="region of interest" description="Disordered" evidence="1">
    <location>
        <begin position="124"/>
        <end position="153"/>
    </location>
</feature>
<feature type="domain" description="Carrier" evidence="2">
    <location>
        <begin position="531"/>
        <end position="606"/>
    </location>
</feature>
<dbReference type="PANTHER" id="PTHR45527">
    <property type="entry name" value="NONRIBOSOMAL PEPTIDE SYNTHETASE"/>
    <property type="match status" value="1"/>
</dbReference>
<feature type="compositionally biased region" description="Acidic residues" evidence="1">
    <location>
        <begin position="124"/>
        <end position="133"/>
    </location>
</feature>
<accession>A0AB39QD39</accession>
<feature type="compositionally biased region" description="Basic and acidic residues" evidence="1">
    <location>
        <begin position="134"/>
        <end position="146"/>
    </location>
</feature>
<dbReference type="FunFam" id="3.40.50.12780:FF:000012">
    <property type="entry name" value="Non-ribosomal peptide synthetase"/>
    <property type="match status" value="1"/>
</dbReference>
<dbReference type="PANTHER" id="PTHR45527:SF14">
    <property type="entry name" value="PLIPASTATIN SYNTHASE SUBUNIT B"/>
    <property type="match status" value="1"/>
</dbReference>
<dbReference type="GO" id="GO:0005829">
    <property type="term" value="C:cytosol"/>
    <property type="evidence" value="ECO:0007669"/>
    <property type="project" value="TreeGrafter"/>
</dbReference>
<dbReference type="InterPro" id="IPR045851">
    <property type="entry name" value="AMP-bd_C_sf"/>
</dbReference>
<dbReference type="InterPro" id="IPR000873">
    <property type="entry name" value="AMP-dep_synth/lig_dom"/>
</dbReference>
<evidence type="ECO:0000313" key="3">
    <source>
        <dbReference type="EMBL" id="XDQ40252.1"/>
    </source>
</evidence>
<dbReference type="PROSITE" id="PS50075">
    <property type="entry name" value="CARRIER"/>
    <property type="match status" value="1"/>
</dbReference>
<dbReference type="FunFam" id="3.40.50.980:FF:000002">
    <property type="entry name" value="Enterobactin synthetase component F"/>
    <property type="match status" value="1"/>
</dbReference>
<dbReference type="FunFam" id="3.40.50.980:FF:000001">
    <property type="entry name" value="Non-ribosomal peptide synthetase"/>
    <property type="match status" value="1"/>
</dbReference>
<dbReference type="GO" id="GO:0031177">
    <property type="term" value="F:phosphopantetheine binding"/>
    <property type="evidence" value="ECO:0007669"/>
    <property type="project" value="TreeGrafter"/>
</dbReference>
<dbReference type="Gene3D" id="1.10.1200.10">
    <property type="entry name" value="ACP-like"/>
    <property type="match status" value="1"/>
</dbReference>
<dbReference type="InterPro" id="IPR025110">
    <property type="entry name" value="AMP-bd_C"/>
</dbReference>
<dbReference type="PROSITE" id="PS00455">
    <property type="entry name" value="AMP_BINDING"/>
    <property type="match status" value="1"/>
</dbReference>
<dbReference type="Gene3D" id="3.30.300.30">
    <property type="match status" value="1"/>
</dbReference>
<organism evidence="3">
    <name type="scientific">Streptomyces sp. R28</name>
    <dbReference type="NCBI Taxonomy" id="3238628"/>
    <lineage>
        <taxon>Bacteria</taxon>
        <taxon>Bacillati</taxon>
        <taxon>Actinomycetota</taxon>
        <taxon>Actinomycetes</taxon>
        <taxon>Kitasatosporales</taxon>
        <taxon>Streptomycetaceae</taxon>
        <taxon>Streptomyces</taxon>
    </lineage>
</organism>
<sequence length="619" mass="66465">MFHDVARHAPHRVAVTEPGGTSLTYGELDSRAQSLAARLRAQGVGGGDFVGLCLERGVDLIVGLVGILKAGGAYVPLDPDHPAARLDLLMEDTGLRTVVVGTRTAPWFADRDVRVVRVDEETVDDETVDDETVAEEKGAGARRETPDDGQENGPAYVIHTSGSTGVPKGVVVEHGNVVRLFTTTADRFAFGADDVWTLFHSVGFDFSVWEIWGALLHGGRLVIISQEAVRTPERLLELMEAEGVTVLSQTPSAFRSLIAAEGSRPGTSRLALRLVVFGGERLDVSALRPWIERHGDDRPELVNMYGITETTVHVTARRIRAADLRQPEVSPIGVPLPDMRVRLVDEEGRVVGIGTPGEIQVSGPGVTRGYLNRPELTAERFVEEAGRRWYRSGDRAALSADGELLYLGRADDQVKVRGYRIEPGEVEHCLAGHPEVSSAVVVARDYEGDVRLAAYVLPAPTADVAQLTGRLAEHARTSLPLYLRPAVYRLLAEVPLTPQGKTDRTALDAHLLDEPVGAPPLVAAPDDQPAGGANAAETAVARIVEKVLERSDIRPDQDLFEAGATSLAFARILAEMQREFDASVDLASLGDIASVRRLAAAVESLAVTTNAPATEGVSA</sequence>
<dbReference type="GO" id="GO:0044550">
    <property type="term" value="P:secondary metabolite biosynthetic process"/>
    <property type="evidence" value="ECO:0007669"/>
    <property type="project" value="TreeGrafter"/>
</dbReference>
<dbReference type="Pfam" id="PF00501">
    <property type="entry name" value="AMP-binding"/>
    <property type="match status" value="1"/>
</dbReference>
<reference evidence="3" key="1">
    <citation type="submission" date="2024-07" db="EMBL/GenBank/DDBJ databases">
        <authorList>
            <person name="Yu S.T."/>
        </authorList>
    </citation>
    <scope>NUCLEOTIDE SEQUENCE</scope>
    <source>
        <strain evidence="3">R28</strain>
    </source>
</reference>
<dbReference type="SUPFAM" id="SSF47336">
    <property type="entry name" value="ACP-like"/>
    <property type="match status" value="1"/>
</dbReference>
<protein>
    <submittedName>
        <fullName evidence="3">Amino acid adenylation domain-containing protein</fullName>
    </submittedName>
</protein>
<dbReference type="RefSeq" id="WP_369174958.1">
    <property type="nucleotide sequence ID" value="NZ_CP163439.1"/>
</dbReference>